<dbReference type="InParanoid" id="A0A7M7QHL2"/>
<feature type="region of interest" description="Disordered" evidence="3">
    <location>
        <begin position="65"/>
        <end position="90"/>
    </location>
</feature>
<dbReference type="Pfam" id="PF00379">
    <property type="entry name" value="Chitin_bind_4"/>
    <property type="match status" value="1"/>
</dbReference>
<keyword evidence="6" id="KW-1185">Reference proteome</keyword>
<dbReference type="Proteomes" id="UP000002358">
    <property type="component" value="Chromosome 5"/>
</dbReference>
<dbReference type="InterPro" id="IPR051217">
    <property type="entry name" value="Insect_Cuticle_Struc_Prot"/>
</dbReference>
<dbReference type="GO" id="GO:0042302">
    <property type="term" value="F:structural constituent of cuticle"/>
    <property type="evidence" value="ECO:0007669"/>
    <property type="project" value="UniProtKB-UniRule"/>
</dbReference>
<dbReference type="RefSeq" id="XP_031787732.1">
    <property type="nucleotide sequence ID" value="XM_031931872.1"/>
</dbReference>
<dbReference type="OrthoDB" id="7701623at2759"/>
<evidence type="ECO:0000256" key="2">
    <source>
        <dbReference type="PROSITE-ProRule" id="PRU00497"/>
    </source>
</evidence>
<evidence type="ECO:0000256" key="1">
    <source>
        <dbReference type="ARBA" id="ARBA00022460"/>
    </source>
</evidence>
<dbReference type="PANTHER" id="PTHR12236">
    <property type="entry name" value="STRUCTURAL CONTITUENT OF CUTICLE"/>
    <property type="match status" value="1"/>
</dbReference>
<keyword evidence="1 2" id="KW-0193">Cuticle</keyword>
<accession>A0A7M7QHL2</accession>
<dbReference type="InterPro" id="IPR000618">
    <property type="entry name" value="Insect_cuticle"/>
</dbReference>
<protein>
    <recommendedName>
        <fullName evidence="7">Pro-resilin</fullName>
    </recommendedName>
</protein>
<dbReference type="PANTHER" id="PTHR12236:SF79">
    <property type="entry name" value="CUTICULAR PROTEIN 50CB-RELATED"/>
    <property type="match status" value="1"/>
</dbReference>
<dbReference type="EnsemblMetazoa" id="XM_031931872">
    <property type="protein sequence ID" value="XP_031787732"/>
    <property type="gene ID" value="LOC103316597"/>
</dbReference>
<feature type="signal peptide" evidence="4">
    <location>
        <begin position="1"/>
        <end position="28"/>
    </location>
</feature>
<dbReference type="InterPro" id="IPR031311">
    <property type="entry name" value="CHIT_BIND_RR_consensus"/>
</dbReference>
<evidence type="ECO:0000256" key="3">
    <source>
        <dbReference type="SAM" id="MobiDB-lite"/>
    </source>
</evidence>
<dbReference type="KEGG" id="nvi:103316597"/>
<sequence length="380" mass="42432">MLITTQTKGHSLPYLALLLVLLPPLVVSRVSKQRSVNEASIVEKLAQSGRGLTIDSSLIAQQEEQPAVDYKPRLPRSPAVAHQQSTNTAAAKRDLHYKQLRRARGARDSYRTMIVRDVNALNEKRAQGSFLPGQINGLNEESLVPDAKNSRAFLPPKIVYGETSQLPAPFVRAGQQERGRAFALANFLLKNREPMSPRSFGFQKDAKDIAEETSSSEKLTDQSVLTPLTTKVINDEVMNEGYALFHRIVEEGAVDPSQSFDVNSVADEDEEVEVAPKAEASSNYEEYDSNAGETFDRFKDDAISEDSRYEFGYRVIDHGAGSDFGHEESHRVPGETNGRYHVLLPDGRVQRVEYYADDTGYHADISYARSDDEESHQKRQ</sequence>
<dbReference type="PROSITE" id="PS00233">
    <property type="entry name" value="CHIT_BIND_RR_1"/>
    <property type="match status" value="1"/>
</dbReference>
<organism evidence="5 6">
    <name type="scientific">Nasonia vitripennis</name>
    <name type="common">Parasitic wasp</name>
    <dbReference type="NCBI Taxonomy" id="7425"/>
    <lineage>
        <taxon>Eukaryota</taxon>
        <taxon>Metazoa</taxon>
        <taxon>Ecdysozoa</taxon>
        <taxon>Arthropoda</taxon>
        <taxon>Hexapoda</taxon>
        <taxon>Insecta</taxon>
        <taxon>Pterygota</taxon>
        <taxon>Neoptera</taxon>
        <taxon>Endopterygota</taxon>
        <taxon>Hymenoptera</taxon>
        <taxon>Apocrita</taxon>
        <taxon>Proctotrupomorpha</taxon>
        <taxon>Chalcidoidea</taxon>
        <taxon>Pteromalidae</taxon>
        <taxon>Pteromalinae</taxon>
        <taxon>Nasonia</taxon>
    </lineage>
</organism>
<dbReference type="AlphaFoldDB" id="A0A7M7QHL2"/>
<evidence type="ECO:0008006" key="7">
    <source>
        <dbReference type="Google" id="ProtNLM"/>
    </source>
</evidence>
<dbReference type="GO" id="GO:0005615">
    <property type="term" value="C:extracellular space"/>
    <property type="evidence" value="ECO:0007669"/>
    <property type="project" value="TreeGrafter"/>
</dbReference>
<dbReference type="GO" id="GO:0031012">
    <property type="term" value="C:extracellular matrix"/>
    <property type="evidence" value="ECO:0007669"/>
    <property type="project" value="TreeGrafter"/>
</dbReference>
<evidence type="ECO:0000313" key="5">
    <source>
        <dbReference type="EnsemblMetazoa" id="XP_031787732"/>
    </source>
</evidence>
<proteinExistence type="predicted"/>
<reference evidence="5" key="1">
    <citation type="submission" date="2021-01" db="UniProtKB">
        <authorList>
            <consortium name="EnsemblMetazoa"/>
        </authorList>
    </citation>
    <scope>IDENTIFICATION</scope>
</reference>
<keyword evidence="4" id="KW-0732">Signal</keyword>
<name>A0A7M7QHL2_NASVI</name>
<dbReference type="PROSITE" id="PS51155">
    <property type="entry name" value="CHIT_BIND_RR_2"/>
    <property type="match status" value="1"/>
</dbReference>
<feature type="chain" id="PRO_5029594363" description="Pro-resilin" evidence="4">
    <location>
        <begin position="29"/>
        <end position="380"/>
    </location>
</feature>
<dbReference type="GeneID" id="103316597"/>
<evidence type="ECO:0000313" key="6">
    <source>
        <dbReference type="Proteomes" id="UP000002358"/>
    </source>
</evidence>
<evidence type="ECO:0000256" key="4">
    <source>
        <dbReference type="SAM" id="SignalP"/>
    </source>
</evidence>